<name>A0A2D3LA38_PREIN</name>
<proteinExistence type="predicted"/>
<protein>
    <submittedName>
        <fullName evidence="1">Uncharacterized protein</fullName>
    </submittedName>
</protein>
<dbReference type="AlphaFoldDB" id="A0A2D3LA38"/>
<accession>A0A2D3LA38</accession>
<evidence type="ECO:0000313" key="1">
    <source>
        <dbReference type="EMBL" id="ATV27436.1"/>
    </source>
</evidence>
<organism evidence="1 2">
    <name type="scientific">Prevotella intermedia</name>
    <dbReference type="NCBI Taxonomy" id="28131"/>
    <lineage>
        <taxon>Bacteria</taxon>
        <taxon>Pseudomonadati</taxon>
        <taxon>Bacteroidota</taxon>
        <taxon>Bacteroidia</taxon>
        <taxon>Bacteroidales</taxon>
        <taxon>Prevotellaceae</taxon>
        <taxon>Prevotella</taxon>
    </lineage>
</organism>
<gene>
    <name evidence="1" type="ORF">CTM62_11855</name>
</gene>
<dbReference type="Proteomes" id="UP000229630">
    <property type="component" value="Chromosome 2"/>
</dbReference>
<reference evidence="1 2" key="1">
    <citation type="submission" date="2017-11" db="EMBL/GenBank/DDBJ databases">
        <title>Genome sequencing of Prevotella intermedia KCOM 2837.</title>
        <authorList>
            <person name="Kook J.-K."/>
            <person name="Park S.-N."/>
            <person name="Lim Y.K."/>
        </authorList>
    </citation>
    <scope>NUCLEOTIDE SEQUENCE [LARGE SCALE GENOMIC DNA]</scope>
    <source>
        <strain evidence="1 2">KCOM 2837</strain>
    </source>
</reference>
<evidence type="ECO:0000313" key="2">
    <source>
        <dbReference type="Proteomes" id="UP000229630"/>
    </source>
</evidence>
<sequence>MQRKFTFNLPSAAISYAKVLPASAKKVYFQFAERSYILCKGTAKFAIGKIYLLQNTAQNECKDL</sequence>
<dbReference type="EMBL" id="CP024724">
    <property type="protein sequence ID" value="ATV27436.1"/>
    <property type="molecule type" value="Genomic_DNA"/>
</dbReference>